<dbReference type="EMBL" id="JBHUGY010000027">
    <property type="protein sequence ID" value="MFD2054906.1"/>
    <property type="molecule type" value="Genomic_DNA"/>
</dbReference>
<organism evidence="1 2">
    <name type="scientific">Mesorhizobium calcicola</name>
    <dbReference type="NCBI Taxonomy" id="1300310"/>
    <lineage>
        <taxon>Bacteria</taxon>
        <taxon>Pseudomonadati</taxon>
        <taxon>Pseudomonadota</taxon>
        <taxon>Alphaproteobacteria</taxon>
        <taxon>Hyphomicrobiales</taxon>
        <taxon>Phyllobacteriaceae</taxon>
        <taxon>Mesorhizobium</taxon>
    </lineage>
</organism>
<gene>
    <name evidence="1" type="ORF">ACFSQT_18120</name>
</gene>
<dbReference type="Proteomes" id="UP001597349">
    <property type="component" value="Unassembled WGS sequence"/>
</dbReference>
<sequence>MPDIYDDEIANLGEWLDLTSLILSDIVEDPTPSERGRRGLYTTTS</sequence>
<evidence type="ECO:0000313" key="1">
    <source>
        <dbReference type="EMBL" id="MFD2054906.1"/>
    </source>
</evidence>
<accession>A0ABW4WE85</accession>
<reference evidence="2" key="1">
    <citation type="journal article" date="2019" name="Int. J. Syst. Evol. Microbiol.">
        <title>The Global Catalogue of Microorganisms (GCM) 10K type strain sequencing project: providing services to taxonomists for standard genome sequencing and annotation.</title>
        <authorList>
            <consortium name="The Broad Institute Genomics Platform"/>
            <consortium name="The Broad Institute Genome Sequencing Center for Infectious Disease"/>
            <person name="Wu L."/>
            <person name="Ma J."/>
        </authorList>
    </citation>
    <scope>NUCLEOTIDE SEQUENCE [LARGE SCALE GENOMIC DNA]</scope>
    <source>
        <strain evidence="2">CGMCC 1.16226</strain>
    </source>
</reference>
<protein>
    <submittedName>
        <fullName evidence="1">Uncharacterized protein</fullName>
    </submittedName>
</protein>
<name>A0ABW4WE85_9HYPH</name>
<proteinExistence type="predicted"/>
<evidence type="ECO:0000313" key="2">
    <source>
        <dbReference type="Proteomes" id="UP001597349"/>
    </source>
</evidence>
<keyword evidence="2" id="KW-1185">Reference proteome</keyword>
<dbReference type="RefSeq" id="WP_379020828.1">
    <property type="nucleotide sequence ID" value="NZ_JBHUGY010000027.1"/>
</dbReference>
<comment type="caution">
    <text evidence="1">The sequence shown here is derived from an EMBL/GenBank/DDBJ whole genome shotgun (WGS) entry which is preliminary data.</text>
</comment>